<feature type="transmembrane region" description="Helical" evidence="1">
    <location>
        <begin position="57"/>
        <end position="82"/>
    </location>
</feature>
<organism evidence="2 3">
    <name type="scientific">Candidatus Avichristensenella intestinipullorum</name>
    <dbReference type="NCBI Taxonomy" id="2840693"/>
    <lineage>
        <taxon>Bacteria</taxon>
        <taxon>Bacillati</taxon>
        <taxon>Bacillota</taxon>
        <taxon>Clostridia</taxon>
        <taxon>Candidatus Avichristensenella</taxon>
    </lineage>
</organism>
<dbReference type="EMBL" id="DVFI01000013">
    <property type="protein sequence ID" value="HIQ62161.1"/>
    <property type="molecule type" value="Genomic_DNA"/>
</dbReference>
<gene>
    <name evidence="2" type="ORF">IAA66_01065</name>
</gene>
<proteinExistence type="predicted"/>
<sequence length="132" mass="13743">MAVCGAAMWMLVGAFMKPYARTAAEIVAALNTGGPPEGGYSPHTAWMVNCYINMHPAFFLLFALLWLILGAACLGGGGYLLASEIGYPSPHIPSLVMGAGLFTLGVAPAVMGLVYIVEGLSGLGKGRRKPDK</sequence>
<reference evidence="2" key="1">
    <citation type="submission" date="2020-10" db="EMBL/GenBank/DDBJ databases">
        <authorList>
            <person name="Gilroy R."/>
        </authorList>
    </citation>
    <scope>NUCLEOTIDE SEQUENCE</scope>
    <source>
        <strain evidence="2">ChiHile30-977</strain>
    </source>
</reference>
<dbReference type="AlphaFoldDB" id="A0A9D0YVI7"/>
<keyword evidence="1" id="KW-0812">Transmembrane</keyword>
<keyword evidence="1" id="KW-0472">Membrane</keyword>
<feature type="transmembrane region" description="Helical" evidence="1">
    <location>
        <begin position="94"/>
        <end position="117"/>
    </location>
</feature>
<reference evidence="2" key="2">
    <citation type="journal article" date="2021" name="PeerJ">
        <title>Extensive microbial diversity within the chicken gut microbiome revealed by metagenomics and culture.</title>
        <authorList>
            <person name="Gilroy R."/>
            <person name="Ravi A."/>
            <person name="Getino M."/>
            <person name="Pursley I."/>
            <person name="Horton D.L."/>
            <person name="Alikhan N.F."/>
            <person name="Baker D."/>
            <person name="Gharbi K."/>
            <person name="Hall N."/>
            <person name="Watson M."/>
            <person name="Adriaenssens E.M."/>
            <person name="Foster-Nyarko E."/>
            <person name="Jarju S."/>
            <person name="Secka A."/>
            <person name="Antonio M."/>
            <person name="Oren A."/>
            <person name="Chaudhuri R.R."/>
            <person name="La Ragione R."/>
            <person name="Hildebrand F."/>
            <person name="Pallen M.J."/>
        </authorList>
    </citation>
    <scope>NUCLEOTIDE SEQUENCE</scope>
    <source>
        <strain evidence="2">ChiHile30-977</strain>
    </source>
</reference>
<name>A0A9D0YVI7_9FIRM</name>
<evidence type="ECO:0000313" key="2">
    <source>
        <dbReference type="EMBL" id="HIQ62161.1"/>
    </source>
</evidence>
<keyword evidence="1" id="KW-1133">Transmembrane helix</keyword>
<evidence type="ECO:0000313" key="3">
    <source>
        <dbReference type="Proteomes" id="UP000886819"/>
    </source>
</evidence>
<accession>A0A9D0YVI7</accession>
<dbReference type="Proteomes" id="UP000886819">
    <property type="component" value="Unassembled WGS sequence"/>
</dbReference>
<comment type="caution">
    <text evidence="2">The sequence shown here is derived from an EMBL/GenBank/DDBJ whole genome shotgun (WGS) entry which is preliminary data.</text>
</comment>
<protein>
    <submittedName>
        <fullName evidence="2">Uncharacterized protein</fullName>
    </submittedName>
</protein>
<evidence type="ECO:0000256" key="1">
    <source>
        <dbReference type="SAM" id="Phobius"/>
    </source>
</evidence>